<dbReference type="CDD" id="cd20292">
    <property type="entry name" value="cupin_QdtA-like"/>
    <property type="match status" value="1"/>
</dbReference>
<dbReference type="InterPro" id="IPR014710">
    <property type="entry name" value="RmlC-like_jellyroll"/>
</dbReference>
<proteinExistence type="predicted"/>
<sequence length="144" mass="16498">MTKQFARVVLKTFTNRGFNLTPVELQDQVPFAVRRIYYLDNLTPGTKTGEHCHFVEEEFFIQAKGSSVAVIDRGQGKEEIPLQGPSEAIYVPNYVWHGFKDASPDCLIIALSSTNYSPDRGDYQENYDEYLKARDENFKPVRLV</sequence>
<dbReference type="Proteomes" id="UP000033870">
    <property type="component" value="Unassembled WGS sequence"/>
</dbReference>
<evidence type="ECO:0000313" key="3">
    <source>
        <dbReference type="Proteomes" id="UP000033870"/>
    </source>
</evidence>
<organism evidence="2 3">
    <name type="scientific">Candidatus Magasanikbacteria bacterium GW2011_GWA2_56_11</name>
    <dbReference type="NCBI Taxonomy" id="1619044"/>
    <lineage>
        <taxon>Bacteria</taxon>
        <taxon>Candidatus Magasanikiibacteriota</taxon>
    </lineage>
</organism>
<protein>
    <recommendedName>
        <fullName evidence="1">Sugar 3,4-ketoisomerase QdtA cupin domain-containing protein</fullName>
    </recommendedName>
</protein>
<dbReference type="AlphaFoldDB" id="A0A0G2AKI4"/>
<dbReference type="STRING" id="1619044.UY92_C0014G0082"/>
<dbReference type="SUPFAM" id="SSF51182">
    <property type="entry name" value="RmlC-like cupins"/>
    <property type="match status" value="1"/>
</dbReference>
<comment type="caution">
    <text evidence="2">The sequence shown here is derived from an EMBL/GenBank/DDBJ whole genome shotgun (WGS) entry which is preliminary data.</text>
</comment>
<evidence type="ECO:0000259" key="1">
    <source>
        <dbReference type="Pfam" id="PF05523"/>
    </source>
</evidence>
<name>A0A0G2AKI4_9BACT</name>
<feature type="domain" description="Sugar 3,4-ketoisomerase QdtA cupin" evidence="1">
    <location>
        <begin position="15"/>
        <end position="133"/>
    </location>
</feature>
<dbReference type="EMBL" id="LCRX01000014">
    <property type="protein sequence ID" value="KKW41757.1"/>
    <property type="molecule type" value="Genomic_DNA"/>
</dbReference>
<reference evidence="2 3" key="1">
    <citation type="journal article" date="2015" name="Nature">
        <title>rRNA introns, odd ribosomes, and small enigmatic genomes across a large radiation of phyla.</title>
        <authorList>
            <person name="Brown C.T."/>
            <person name="Hug L.A."/>
            <person name="Thomas B.C."/>
            <person name="Sharon I."/>
            <person name="Castelle C.J."/>
            <person name="Singh A."/>
            <person name="Wilkins M.J."/>
            <person name="Williams K.H."/>
            <person name="Banfield J.F."/>
        </authorList>
    </citation>
    <scope>NUCLEOTIDE SEQUENCE [LARGE SCALE GENOMIC DNA]</scope>
</reference>
<dbReference type="InterPro" id="IPR011051">
    <property type="entry name" value="RmlC_Cupin_sf"/>
</dbReference>
<evidence type="ECO:0000313" key="2">
    <source>
        <dbReference type="EMBL" id="KKW41757.1"/>
    </source>
</evidence>
<gene>
    <name evidence="2" type="ORF">UY92_C0014G0082</name>
</gene>
<dbReference type="Pfam" id="PF05523">
    <property type="entry name" value="FdtA"/>
    <property type="match status" value="1"/>
</dbReference>
<accession>A0A0G2AKI4</accession>
<dbReference type="Gene3D" id="2.60.120.10">
    <property type="entry name" value="Jelly Rolls"/>
    <property type="match status" value="1"/>
</dbReference>
<dbReference type="InterPro" id="IPR008894">
    <property type="entry name" value="QdtA_cupin_dom"/>
</dbReference>